<dbReference type="KEGG" id="aalt:CC77DRAFT_122156"/>
<accession>A0A177DKX2</accession>
<dbReference type="GeneID" id="29115746"/>
<sequence>MMDGWVLLAGLLPKTEGVHERDKANGGVVRLESQHQTDIVTFFSAYRTSILDLSNESLHIKNVQQSKRRAERTEISSSASSSIEMALQRWLNGLLYCALLQLRRLLLRSTRLDVRIFSHGVACLENAFMKLDMGNLSRSHRILKNALERCWKHNNILGNRYPCNHIQNAPDLLTQVELVHQC</sequence>
<proteinExistence type="predicted"/>
<gene>
    <name evidence="1" type="ORF">CC77DRAFT_122156</name>
</gene>
<name>A0A177DKX2_ALTAL</name>
<evidence type="ECO:0000313" key="2">
    <source>
        <dbReference type="Proteomes" id="UP000077248"/>
    </source>
</evidence>
<reference evidence="1 2" key="1">
    <citation type="submission" date="2016-05" db="EMBL/GenBank/DDBJ databases">
        <title>Comparative analysis of secretome profiles of manganese(II)-oxidizing ascomycete fungi.</title>
        <authorList>
            <consortium name="DOE Joint Genome Institute"/>
            <person name="Zeiner C.A."/>
            <person name="Purvine S.O."/>
            <person name="Zink E.M."/>
            <person name="Wu S."/>
            <person name="Pasa-Tolic L."/>
            <person name="Chaput D.L."/>
            <person name="Haridas S."/>
            <person name="Grigoriev I.V."/>
            <person name="Santelli C.M."/>
            <person name="Hansel C.M."/>
        </authorList>
    </citation>
    <scope>NUCLEOTIDE SEQUENCE [LARGE SCALE GENOMIC DNA]</scope>
    <source>
        <strain evidence="1 2">SRC1lrK2f</strain>
    </source>
</reference>
<organism evidence="1 2">
    <name type="scientific">Alternaria alternata</name>
    <name type="common">Alternaria rot fungus</name>
    <name type="synonym">Torula alternata</name>
    <dbReference type="NCBI Taxonomy" id="5599"/>
    <lineage>
        <taxon>Eukaryota</taxon>
        <taxon>Fungi</taxon>
        <taxon>Dikarya</taxon>
        <taxon>Ascomycota</taxon>
        <taxon>Pezizomycotina</taxon>
        <taxon>Dothideomycetes</taxon>
        <taxon>Pleosporomycetidae</taxon>
        <taxon>Pleosporales</taxon>
        <taxon>Pleosporineae</taxon>
        <taxon>Pleosporaceae</taxon>
        <taxon>Alternaria</taxon>
        <taxon>Alternaria sect. Alternaria</taxon>
        <taxon>Alternaria alternata complex</taxon>
    </lineage>
</organism>
<dbReference type="VEuPathDB" id="FungiDB:CC77DRAFT_122156"/>
<evidence type="ECO:0000313" key="1">
    <source>
        <dbReference type="EMBL" id="OAG20375.1"/>
    </source>
</evidence>
<dbReference type="RefSeq" id="XP_018385796.1">
    <property type="nucleotide sequence ID" value="XM_018530152.1"/>
</dbReference>
<protein>
    <submittedName>
        <fullName evidence="1">Uncharacterized protein</fullName>
    </submittedName>
</protein>
<keyword evidence="2" id="KW-1185">Reference proteome</keyword>
<dbReference type="AlphaFoldDB" id="A0A177DKX2"/>
<dbReference type="EMBL" id="KV441479">
    <property type="protein sequence ID" value="OAG20375.1"/>
    <property type="molecule type" value="Genomic_DNA"/>
</dbReference>
<dbReference type="Proteomes" id="UP000077248">
    <property type="component" value="Unassembled WGS sequence"/>
</dbReference>